<sequence>MIAKDTFACDSFIFKRACKRAVADEFVKCSEIFYGLDTQFTQQNKYFIKLGITVDSPPHPRIRSFVHEMHRRQFARRTDATDVLSRLMSDADAETSYGRPA</sequence>
<evidence type="ECO:0000313" key="1">
    <source>
        <dbReference type="Proteomes" id="UP000887565"/>
    </source>
</evidence>
<protein>
    <submittedName>
        <fullName evidence="2">Uncharacterized protein</fullName>
    </submittedName>
</protein>
<reference evidence="2" key="1">
    <citation type="submission" date="2022-11" db="UniProtKB">
        <authorList>
            <consortium name="WormBaseParasite"/>
        </authorList>
    </citation>
    <scope>IDENTIFICATION</scope>
</reference>
<dbReference type="AlphaFoldDB" id="A0A915I8L2"/>
<dbReference type="WBParaSite" id="nRc.2.0.1.t10504-RA">
    <property type="protein sequence ID" value="nRc.2.0.1.t10504-RA"/>
    <property type="gene ID" value="nRc.2.0.1.g10504"/>
</dbReference>
<keyword evidence="1" id="KW-1185">Reference proteome</keyword>
<organism evidence="1 2">
    <name type="scientific">Romanomermis culicivorax</name>
    <name type="common">Nematode worm</name>
    <dbReference type="NCBI Taxonomy" id="13658"/>
    <lineage>
        <taxon>Eukaryota</taxon>
        <taxon>Metazoa</taxon>
        <taxon>Ecdysozoa</taxon>
        <taxon>Nematoda</taxon>
        <taxon>Enoplea</taxon>
        <taxon>Dorylaimia</taxon>
        <taxon>Mermithida</taxon>
        <taxon>Mermithoidea</taxon>
        <taxon>Mermithidae</taxon>
        <taxon>Romanomermis</taxon>
    </lineage>
</organism>
<evidence type="ECO:0000313" key="2">
    <source>
        <dbReference type="WBParaSite" id="nRc.2.0.1.t10504-RA"/>
    </source>
</evidence>
<dbReference type="Proteomes" id="UP000887565">
    <property type="component" value="Unplaced"/>
</dbReference>
<accession>A0A915I8L2</accession>
<proteinExistence type="predicted"/>
<name>A0A915I8L2_ROMCU</name>